<gene>
    <name evidence="2" type="ORF">KC207_13560</name>
</gene>
<dbReference type="EMBL" id="JAGSNF010000019">
    <property type="protein sequence ID" value="MBR7744316.1"/>
    <property type="molecule type" value="Genomic_DNA"/>
</dbReference>
<evidence type="ECO:0000313" key="3">
    <source>
        <dbReference type="Proteomes" id="UP000677016"/>
    </source>
</evidence>
<comment type="caution">
    <text evidence="2">The sequence shown here is derived from an EMBL/GenBank/DDBJ whole genome shotgun (WGS) entry which is preliminary data.</text>
</comment>
<proteinExistence type="predicted"/>
<keyword evidence="3" id="KW-1185">Reference proteome</keyword>
<evidence type="ECO:0000259" key="1">
    <source>
        <dbReference type="PROSITE" id="PS50206"/>
    </source>
</evidence>
<dbReference type="Pfam" id="PF00581">
    <property type="entry name" value="Rhodanese"/>
    <property type="match status" value="1"/>
</dbReference>
<dbReference type="Gene3D" id="3.40.250.10">
    <property type="entry name" value="Rhodanese-like domain"/>
    <property type="match status" value="1"/>
</dbReference>
<dbReference type="InterPro" id="IPR050229">
    <property type="entry name" value="GlpE_sulfurtransferase"/>
</dbReference>
<dbReference type="PANTHER" id="PTHR43031:SF1">
    <property type="entry name" value="PYRIDINE NUCLEOTIDE-DISULPHIDE OXIDOREDUCTASE"/>
    <property type="match status" value="1"/>
</dbReference>
<name>A0A941DA33_9MICO</name>
<dbReference type="SMART" id="SM00450">
    <property type="entry name" value="RHOD"/>
    <property type="match status" value="1"/>
</dbReference>
<dbReference type="AlphaFoldDB" id="A0A941DA33"/>
<dbReference type="PANTHER" id="PTHR43031">
    <property type="entry name" value="FAD-DEPENDENT OXIDOREDUCTASE"/>
    <property type="match status" value="1"/>
</dbReference>
<accession>A0A941DA33</accession>
<dbReference type="Proteomes" id="UP000677016">
    <property type="component" value="Unassembled WGS sequence"/>
</dbReference>
<dbReference type="PROSITE" id="PS50206">
    <property type="entry name" value="RHODANESE_3"/>
    <property type="match status" value="1"/>
</dbReference>
<evidence type="ECO:0000313" key="2">
    <source>
        <dbReference type="EMBL" id="MBR7744316.1"/>
    </source>
</evidence>
<sequence>MSQFPDVPVTDVADDAAVLDIREQDEWDAGHAPNAVHIPMNDLPVRLDELAPFLDRDEPLVVTCRSGGRVSRVLPWLEQQGYDVANMEGGMRAWHAEGKPLEGTSGQPTII</sequence>
<dbReference type="CDD" id="cd00158">
    <property type="entry name" value="RHOD"/>
    <property type="match status" value="1"/>
</dbReference>
<protein>
    <submittedName>
        <fullName evidence="2">Rhodanese-like domain-containing protein</fullName>
    </submittedName>
</protein>
<dbReference type="SUPFAM" id="SSF52821">
    <property type="entry name" value="Rhodanese/Cell cycle control phosphatase"/>
    <property type="match status" value="1"/>
</dbReference>
<dbReference type="RefSeq" id="WP_211603837.1">
    <property type="nucleotide sequence ID" value="NZ_JAGSNF010000019.1"/>
</dbReference>
<dbReference type="InterPro" id="IPR036873">
    <property type="entry name" value="Rhodanese-like_dom_sf"/>
</dbReference>
<dbReference type="InterPro" id="IPR001763">
    <property type="entry name" value="Rhodanese-like_dom"/>
</dbReference>
<organism evidence="2 3">
    <name type="scientific">Phycicoccus avicenniae</name>
    <dbReference type="NCBI Taxonomy" id="2828860"/>
    <lineage>
        <taxon>Bacteria</taxon>
        <taxon>Bacillati</taxon>
        <taxon>Actinomycetota</taxon>
        <taxon>Actinomycetes</taxon>
        <taxon>Micrococcales</taxon>
        <taxon>Intrasporangiaceae</taxon>
        <taxon>Phycicoccus</taxon>
    </lineage>
</organism>
<feature type="domain" description="Rhodanese" evidence="1">
    <location>
        <begin position="12"/>
        <end position="103"/>
    </location>
</feature>
<reference evidence="2" key="1">
    <citation type="submission" date="2021-04" db="EMBL/GenBank/DDBJ databases">
        <title>Phycicoccus avicenniae sp. nov., a novel endophytic actinomycetes isolated from branch of Avicennia mariana.</title>
        <authorList>
            <person name="Tuo L."/>
        </authorList>
    </citation>
    <scope>NUCLEOTIDE SEQUENCE</scope>
    <source>
        <strain evidence="2">BSK3Z-2</strain>
    </source>
</reference>